<dbReference type="SUPFAM" id="SSF159245">
    <property type="entry name" value="AttH-like"/>
    <property type="match status" value="1"/>
</dbReference>
<sequence length="383" mass="42443">MFNWAQKQLANVAGTAEPIYGPEAIQSVEKQAHDTPYTELTKDDMKWETMGHTSVESQVFYFVADSGHLGMAQIIYSSPTEIAAYRGIHTTVQFNSKIWYMDGRTPNLWSSDPLEHHRISEDRHSLHADNCDLVLSEDGNSYSIKSSTNKQCIVDVKVTRTAPGVVIGKNGTSFFGTDPANPWGKMRHRFWPRCKVEGSFLTKTGEIDFKGLGSFNHALQGMKPHHAAARWNFVSFQAPTYSAIMMDFITPPSYGSTVVNVGIIATDDGIVLANASGKAAHTEIKPDPENKWPEPTATKYDWTGKSSDGKDVSAELVGPLVPKLDRVDIMAEVPRFVKQIVAASAGTKPYIYQYGPKMTLKLRVGDEVKEEEGRLFTEATFIS</sequence>
<dbReference type="InterPro" id="IPR013931">
    <property type="entry name" value="Svf1-like_N"/>
</dbReference>
<evidence type="ECO:0000259" key="4">
    <source>
        <dbReference type="Pfam" id="PF08622"/>
    </source>
</evidence>
<keyword evidence="3" id="KW-0963">Cytoplasm</keyword>
<accession>A0A6G1HC07</accession>
<comment type="subcellular location">
    <subcellularLocation>
        <location evidence="1">Cytoplasm</location>
    </subcellularLocation>
</comment>
<name>A0A6G1HC07_9PEZI</name>
<evidence type="ECO:0000313" key="6">
    <source>
        <dbReference type="EMBL" id="KAF1990756.1"/>
    </source>
</evidence>
<evidence type="ECO:0000256" key="3">
    <source>
        <dbReference type="ARBA" id="ARBA00022490"/>
    </source>
</evidence>
<dbReference type="InterPro" id="IPR051385">
    <property type="entry name" value="Ceramide-binding_SVF1"/>
</dbReference>
<dbReference type="Pfam" id="PF17187">
    <property type="entry name" value="Svf1_C"/>
    <property type="match status" value="1"/>
</dbReference>
<evidence type="ECO:0000256" key="2">
    <source>
        <dbReference type="ARBA" id="ARBA00009069"/>
    </source>
</evidence>
<dbReference type="OrthoDB" id="2590239at2759"/>
<dbReference type="Pfam" id="PF08622">
    <property type="entry name" value="Svf1"/>
    <property type="match status" value="1"/>
</dbReference>
<dbReference type="EMBL" id="ML977141">
    <property type="protein sequence ID" value="KAF1990756.1"/>
    <property type="molecule type" value="Genomic_DNA"/>
</dbReference>
<dbReference type="PANTHER" id="PTHR47107">
    <property type="entry name" value="SVF1-LIKE PROTEIN YDR222W-RELATED"/>
    <property type="match status" value="1"/>
</dbReference>
<feature type="domain" description="Svf1-like N-terminal" evidence="4">
    <location>
        <begin position="55"/>
        <end position="220"/>
    </location>
</feature>
<evidence type="ECO:0000259" key="5">
    <source>
        <dbReference type="Pfam" id="PF17187"/>
    </source>
</evidence>
<organism evidence="6 7">
    <name type="scientific">Aulographum hederae CBS 113979</name>
    <dbReference type="NCBI Taxonomy" id="1176131"/>
    <lineage>
        <taxon>Eukaryota</taxon>
        <taxon>Fungi</taxon>
        <taxon>Dikarya</taxon>
        <taxon>Ascomycota</taxon>
        <taxon>Pezizomycotina</taxon>
        <taxon>Dothideomycetes</taxon>
        <taxon>Pleosporomycetidae</taxon>
        <taxon>Aulographales</taxon>
        <taxon>Aulographaceae</taxon>
    </lineage>
</organism>
<dbReference type="GO" id="GO:0006979">
    <property type="term" value="P:response to oxidative stress"/>
    <property type="evidence" value="ECO:0007669"/>
    <property type="project" value="InterPro"/>
</dbReference>
<reference evidence="6" key="1">
    <citation type="journal article" date="2020" name="Stud. Mycol.">
        <title>101 Dothideomycetes genomes: a test case for predicting lifestyles and emergence of pathogens.</title>
        <authorList>
            <person name="Haridas S."/>
            <person name="Albert R."/>
            <person name="Binder M."/>
            <person name="Bloem J."/>
            <person name="Labutti K."/>
            <person name="Salamov A."/>
            <person name="Andreopoulos B."/>
            <person name="Baker S."/>
            <person name="Barry K."/>
            <person name="Bills G."/>
            <person name="Bluhm B."/>
            <person name="Cannon C."/>
            <person name="Castanera R."/>
            <person name="Culley D."/>
            <person name="Daum C."/>
            <person name="Ezra D."/>
            <person name="Gonzalez J."/>
            <person name="Henrissat B."/>
            <person name="Kuo A."/>
            <person name="Liang C."/>
            <person name="Lipzen A."/>
            <person name="Lutzoni F."/>
            <person name="Magnuson J."/>
            <person name="Mondo S."/>
            <person name="Nolan M."/>
            <person name="Ohm R."/>
            <person name="Pangilinan J."/>
            <person name="Park H.-J."/>
            <person name="Ramirez L."/>
            <person name="Alfaro M."/>
            <person name="Sun H."/>
            <person name="Tritt A."/>
            <person name="Yoshinaga Y."/>
            <person name="Zwiers L.-H."/>
            <person name="Turgeon B."/>
            <person name="Goodwin S."/>
            <person name="Spatafora J."/>
            <person name="Crous P."/>
            <person name="Grigoriev I."/>
        </authorList>
    </citation>
    <scope>NUCLEOTIDE SEQUENCE</scope>
    <source>
        <strain evidence="6">CBS 113979</strain>
    </source>
</reference>
<dbReference type="GO" id="GO:0005737">
    <property type="term" value="C:cytoplasm"/>
    <property type="evidence" value="ECO:0007669"/>
    <property type="project" value="UniProtKB-SubCell"/>
</dbReference>
<dbReference type="InterPro" id="IPR033394">
    <property type="entry name" value="Svf1-like_C"/>
</dbReference>
<evidence type="ECO:0000256" key="1">
    <source>
        <dbReference type="ARBA" id="ARBA00004496"/>
    </source>
</evidence>
<feature type="domain" description="Svf1-like C-terminal" evidence="5">
    <location>
        <begin position="222"/>
        <end position="383"/>
    </location>
</feature>
<dbReference type="AlphaFoldDB" id="A0A6G1HC07"/>
<comment type="similarity">
    <text evidence="2">Belongs to the SVF1 family.</text>
</comment>
<proteinExistence type="inferred from homology"/>
<keyword evidence="7" id="KW-1185">Reference proteome</keyword>
<protein>
    <submittedName>
        <fullName evidence="6">Oxidative stress survival, Svf1-like protein</fullName>
    </submittedName>
</protein>
<dbReference type="Proteomes" id="UP000800041">
    <property type="component" value="Unassembled WGS sequence"/>
</dbReference>
<evidence type="ECO:0000313" key="7">
    <source>
        <dbReference type="Proteomes" id="UP000800041"/>
    </source>
</evidence>
<gene>
    <name evidence="6" type="ORF">K402DRAFT_389669</name>
</gene>
<dbReference type="PANTHER" id="PTHR47107:SF1">
    <property type="entry name" value="CERAMIDE-BINDING PROTEIN SVF1-RELATED"/>
    <property type="match status" value="1"/>
</dbReference>